<evidence type="ECO:0000256" key="6">
    <source>
        <dbReference type="ARBA" id="ARBA00022840"/>
    </source>
</evidence>
<organism evidence="10 11">
    <name type="scientific">Acrobeloides nanus</name>
    <dbReference type="NCBI Taxonomy" id="290746"/>
    <lineage>
        <taxon>Eukaryota</taxon>
        <taxon>Metazoa</taxon>
        <taxon>Ecdysozoa</taxon>
        <taxon>Nematoda</taxon>
        <taxon>Chromadorea</taxon>
        <taxon>Rhabditida</taxon>
        <taxon>Tylenchina</taxon>
        <taxon>Cephalobomorpha</taxon>
        <taxon>Cephaloboidea</taxon>
        <taxon>Cephalobidae</taxon>
        <taxon>Acrobeloides</taxon>
    </lineage>
</organism>
<dbReference type="WBParaSite" id="ACRNAN_scaffold534.g17605.t1">
    <property type="protein sequence ID" value="ACRNAN_scaffold534.g17605.t1"/>
    <property type="gene ID" value="ACRNAN_scaffold534.g17605"/>
</dbReference>
<proteinExistence type="inferred from homology"/>
<dbReference type="InterPro" id="IPR003593">
    <property type="entry name" value="AAA+_ATPase"/>
</dbReference>
<dbReference type="Pfam" id="PF06068">
    <property type="entry name" value="TIP49"/>
    <property type="match status" value="1"/>
</dbReference>
<keyword evidence="5 8" id="KW-0347">Helicase</keyword>
<evidence type="ECO:0000313" key="11">
    <source>
        <dbReference type="WBParaSite" id="ACRNAN_scaffold534.g17605.t1"/>
    </source>
</evidence>
<dbReference type="GO" id="GO:0005524">
    <property type="term" value="F:ATP binding"/>
    <property type="evidence" value="ECO:0007669"/>
    <property type="project" value="UniProtKB-KW"/>
</dbReference>
<dbReference type="InterPro" id="IPR010339">
    <property type="entry name" value="TIP49_P-loop"/>
</dbReference>
<comment type="similarity">
    <text evidence="2 8">Belongs to the RuvB family.</text>
</comment>
<dbReference type="InterPro" id="IPR042487">
    <property type="entry name" value="RuvBL1/2_DNA/RNA_bd_dom"/>
</dbReference>
<keyword evidence="8" id="KW-0805">Transcription regulation</keyword>
<dbReference type="InterPro" id="IPR027238">
    <property type="entry name" value="RuvB-like"/>
</dbReference>
<protein>
    <recommendedName>
        <fullName evidence="8">RuvB-like helicase</fullName>
        <ecNumber evidence="8">3.6.4.12</ecNumber>
    </recommendedName>
</protein>
<accession>A0A914E2S6</accession>
<keyword evidence="3 8" id="KW-0547">Nucleotide-binding</keyword>
<dbReference type="SUPFAM" id="SSF52540">
    <property type="entry name" value="P-loop containing nucleoside triphosphate hydrolases"/>
    <property type="match status" value="1"/>
</dbReference>
<keyword evidence="6 8" id="KW-0067">ATP-binding</keyword>
<dbReference type="Proteomes" id="UP000887540">
    <property type="component" value="Unplaced"/>
</dbReference>
<dbReference type="GO" id="GO:0016787">
    <property type="term" value="F:hydrolase activity"/>
    <property type="evidence" value="ECO:0007669"/>
    <property type="project" value="UniProtKB-KW"/>
</dbReference>
<keyword evidence="10" id="KW-1185">Reference proteome</keyword>
<comment type="catalytic activity">
    <reaction evidence="8">
        <text>ATP + H2O = ADP + phosphate + H(+)</text>
        <dbReference type="Rhea" id="RHEA:13065"/>
        <dbReference type="ChEBI" id="CHEBI:15377"/>
        <dbReference type="ChEBI" id="CHEBI:15378"/>
        <dbReference type="ChEBI" id="CHEBI:30616"/>
        <dbReference type="ChEBI" id="CHEBI:43474"/>
        <dbReference type="ChEBI" id="CHEBI:456216"/>
        <dbReference type="EC" id="3.6.4.12"/>
    </reaction>
</comment>
<dbReference type="Gene3D" id="1.10.8.60">
    <property type="match status" value="1"/>
</dbReference>
<evidence type="ECO:0000256" key="3">
    <source>
        <dbReference type="ARBA" id="ARBA00022741"/>
    </source>
</evidence>
<feature type="domain" description="AAA+ ATPase" evidence="9">
    <location>
        <begin position="64"/>
        <end position="367"/>
    </location>
</feature>
<evidence type="ECO:0000256" key="5">
    <source>
        <dbReference type="ARBA" id="ARBA00022806"/>
    </source>
</evidence>
<dbReference type="PANTHER" id="PTHR11093">
    <property type="entry name" value="RUVB-RELATED REPTIN AND PONTIN"/>
    <property type="match status" value="1"/>
</dbReference>
<keyword evidence="4 8" id="KW-0378">Hydrolase</keyword>
<evidence type="ECO:0000313" key="10">
    <source>
        <dbReference type="Proteomes" id="UP000887540"/>
    </source>
</evidence>
<keyword evidence="7 8" id="KW-0539">Nucleus</keyword>
<reference evidence="11" key="1">
    <citation type="submission" date="2022-11" db="UniProtKB">
        <authorList>
            <consortium name="WormBaseParasite"/>
        </authorList>
    </citation>
    <scope>IDENTIFICATION</scope>
</reference>
<keyword evidence="8" id="KW-0804">Transcription</keyword>
<dbReference type="FunFam" id="2.40.50.360:FF:000001">
    <property type="entry name" value="RuvB-like helicase"/>
    <property type="match status" value="1"/>
</dbReference>
<dbReference type="InterPro" id="IPR027417">
    <property type="entry name" value="P-loop_NTPase"/>
</dbReference>
<dbReference type="InterPro" id="IPR041048">
    <property type="entry name" value="RuvB-like_C"/>
</dbReference>
<dbReference type="GO" id="GO:0003678">
    <property type="term" value="F:DNA helicase activity"/>
    <property type="evidence" value="ECO:0007669"/>
    <property type="project" value="UniProtKB-EC"/>
</dbReference>
<sequence length="464" mass="51024">MEFEAEEMRVDNNLKVGEVMEGEEEVEVGGDKPKFVLGHGFIGQTEAREAAGIIVELVKQKKMSGRAVLLAGPPGTGKTAIALAIAQELGDKIPFCPMVGSEVFSSEVKKTEILMENFRRAIGIRVKETKEVYEGEVSEISPIETENPLGGYGKAISHVVIGLKTTKGSKQLKLDPSIYDSLMKQKVEVGDVIYIEANSGSVKRMGRSDVFASEFDLEADEFVPMPKGDVHKSKDVVQYVTLHDFDQANATPHTSGKDMLSILNQILKPKKTDITERLRNEVNKVVNSFIESGQAELLPGVLFIDEVHMLDLECFTFLHRALESNISPIVILATNRGLSKIRDSDDVGPHGIPSDLLDRLLIIPTRPYKKEEIASIVKIRSEAEGVELEASALELLSDIGSRSSLRYVVQLLTPAKLMAQINGREFVSESDIRECADLFIDAKTSADYLKSEKSQKGGTSMETE</sequence>
<dbReference type="SMART" id="SM00382">
    <property type="entry name" value="AAA"/>
    <property type="match status" value="1"/>
</dbReference>
<evidence type="ECO:0000259" key="9">
    <source>
        <dbReference type="SMART" id="SM00382"/>
    </source>
</evidence>
<dbReference type="FunFam" id="1.10.8.60:FF:000010">
    <property type="entry name" value="RuvB-like helicase"/>
    <property type="match status" value="1"/>
</dbReference>
<dbReference type="Gene3D" id="3.40.50.300">
    <property type="entry name" value="P-loop containing nucleotide triphosphate hydrolases"/>
    <property type="match status" value="1"/>
</dbReference>
<dbReference type="GO" id="GO:0005634">
    <property type="term" value="C:nucleus"/>
    <property type="evidence" value="ECO:0007669"/>
    <property type="project" value="UniProtKB-SubCell"/>
</dbReference>
<name>A0A914E2S6_9BILA</name>
<dbReference type="EC" id="3.6.4.12" evidence="8"/>
<evidence type="ECO:0000256" key="8">
    <source>
        <dbReference type="RuleBase" id="RU363048"/>
    </source>
</evidence>
<evidence type="ECO:0000256" key="1">
    <source>
        <dbReference type="ARBA" id="ARBA00004123"/>
    </source>
</evidence>
<dbReference type="GO" id="GO:0010628">
    <property type="term" value="P:positive regulation of gene expression"/>
    <property type="evidence" value="ECO:0007669"/>
    <property type="project" value="UniProtKB-ARBA"/>
</dbReference>
<dbReference type="AlphaFoldDB" id="A0A914E2S6"/>
<evidence type="ECO:0000256" key="7">
    <source>
        <dbReference type="ARBA" id="ARBA00023242"/>
    </source>
</evidence>
<evidence type="ECO:0000256" key="4">
    <source>
        <dbReference type="ARBA" id="ARBA00022801"/>
    </source>
</evidence>
<comment type="subcellular location">
    <subcellularLocation>
        <location evidence="1">Nucleus</location>
    </subcellularLocation>
</comment>
<dbReference type="Gene3D" id="2.40.50.360">
    <property type="entry name" value="RuvB-like helicase, domain II"/>
    <property type="match status" value="1"/>
</dbReference>
<dbReference type="Pfam" id="PF17856">
    <property type="entry name" value="TIP49_C"/>
    <property type="match status" value="1"/>
</dbReference>
<evidence type="ECO:0000256" key="2">
    <source>
        <dbReference type="ARBA" id="ARBA00007519"/>
    </source>
</evidence>